<dbReference type="InterPro" id="IPR000525">
    <property type="entry name" value="Initiator_Rep_WH1"/>
</dbReference>
<sequence length="315" mass="36515">MTSHLSIRTLNAVSMRKISQLIDAGSFEVHEEAKLPSKLLATDMKVTGQPLDPAHMGRIIKPRELVDIIELTPLNRSETILYNQLLANAWNNINTQRIHKVLKASLRGSHQSNDRLEDAFDKLMAAWAKIRARDPQTGRMSTFRVHLIGTNKEEDREDGYFYYTFPPDLLAVIQQSKAWATIKTHIMYALRSKYSIRLYEMIERRIGMYKQHEEFTVDEFRAMLGVPAGKLERFAEFNKHCLKPALAEVNQLTDFYVDVLAVKRGRAVDKLMVAWHKKSVKELQAAFDERERSRVGREARQNRKLETIRFDDENS</sequence>
<keyword evidence="4" id="KW-1185">Reference proteome</keyword>
<dbReference type="EMBL" id="CP006912">
    <property type="protein sequence ID" value="AHB47690.1"/>
    <property type="molecule type" value="Genomic_DNA"/>
</dbReference>
<dbReference type="Gene3D" id="1.10.10.10">
    <property type="entry name" value="Winged helix-like DNA-binding domain superfamily/Winged helix DNA-binding domain"/>
    <property type="match status" value="1"/>
</dbReference>
<evidence type="ECO:0000313" key="3">
    <source>
        <dbReference type="EMBL" id="AHB47690.1"/>
    </source>
</evidence>
<organism evidence="3 4">
    <name type="scientific">Hyphomicrobium nitrativorans NL23</name>
    <dbReference type="NCBI Taxonomy" id="1029756"/>
    <lineage>
        <taxon>Bacteria</taxon>
        <taxon>Pseudomonadati</taxon>
        <taxon>Pseudomonadota</taxon>
        <taxon>Alphaproteobacteria</taxon>
        <taxon>Hyphomicrobiales</taxon>
        <taxon>Hyphomicrobiaceae</taxon>
        <taxon>Hyphomicrobium</taxon>
    </lineage>
</organism>
<dbReference type="Proteomes" id="UP000018542">
    <property type="component" value="Chromosome"/>
</dbReference>
<feature type="domain" description="Initiator Rep protein WH1" evidence="2">
    <location>
        <begin position="108"/>
        <end position="202"/>
    </location>
</feature>
<evidence type="ECO:0000256" key="1">
    <source>
        <dbReference type="ARBA" id="ARBA00038283"/>
    </source>
</evidence>
<dbReference type="InterPro" id="IPR036388">
    <property type="entry name" value="WH-like_DNA-bd_sf"/>
</dbReference>
<name>V5SCD9_9HYPH</name>
<dbReference type="InterPro" id="IPR036390">
    <property type="entry name" value="WH_DNA-bd_sf"/>
</dbReference>
<dbReference type="GO" id="GO:0003887">
    <property type="term" value="F:DNA-directed DNA polymerase activity"/>
    <property type="evidence" value="ECO:0007669"/>
    <property type="project" value="InterPro"/>
</dbReference>
<dbReference type="HOGENOM" id="CLU_069774_0_0_5"/>
<proteinExistence type="inferred from homology"/>
<dbReference type="Pfam" id="PF21205">
    <property type="entry name" value="Rep3_C"/>
    <property type="match status" value="1"/>
</dbReference>
<dbReference type="KEGG" id="hni:W911_03520"/>
<gene>
    <name evidence="3" type="ORF">W911_03520</name>
</gene>
<dbReference type="STRING" id="1029756.W911_03520"/>
<dbReference type="GO" id="GO:0006270">
    <property type="term" value="P:DNA replication initiation"/>
    <property type="evidence" value="ECO:0007669"/>
    <property type="project" value="InterPro"/>
</dbReference>
<evidence type="ECO:0000313" key="4">
    <source>
        <dbReference type="Proteomes" id="UP000018542"/>
    </source>
</evidence>
<accession>V5SCD9</accession>
<reference evidence="3 4" key="1">
    <citation type="journal article" date="2014" name="Genome Announc.">
        <title>Complete Genome Sequence of Hyphomicrobium nitrativorans Strain NL23, a Denitrifying Bacterium Isolated from Biofilm of a Methanol-Fed Denitrification System Treating Seawater at the Montreal Biodome.</title>
        <authorList>
            <person name="Martineau C."/>
            <person name="Villeneuve C."/>
            <person name="Mauffrey F."/>
            <person name="Villemur R."/>
        </authorList>
    </citation>
    <scope>NUCLEOTIDE SEQUENCE [LARGE SCALE GENOMIC DNA]</scope>
    <source>
        <strain evidence="3">NL23</strain>
    </source>
</reference>
<dbReference type="PATRIC" id="fig|1029756.8.peg.734"/>
<dbReference type="AlphaFoldDB" id="V5SCD9"/>
<comment type="similarity">
    <text evidence="1">Belongs to the initiator RepB protein family.</text>
</comment>
<protein>
    <submittedName>
        <fullName evidence="3">Replication protein RepB</fullName>
    </submittedName>
</protein>
<evidence type="ECO:0000259" key="2">
    <source>
        <dbReference type="Pfam" id="PF01051"/>
    </source>
</evidence>
<dbReference type="SUPFAM" id="SSF46785">
    <property type="entry name" value="Winged helix' DNA-binding domain"/>
    <property type="match status" value="1"/>
</dbReference>
<dbReference type="Pfam" id="PF01051">
    <property type="entry name" value="Rep3_N"/>
    <property type="match status" value="1"/>
</dbReference>